<name>A0ACB9FNS2_ARCLA</name>
<dbReference type="Proteomes" id="UP001055879">
    <property type="component" value="Linkage Group LG01"/>
</dbReference>
<sequence>MPRLREAGDLRRNLQSLVIQVASVSVLRDLQGYSKRFEVYWNIQGCDFDDLCSEGDLVDVLDLRSREISWRFQLSSKEIQVLGVKPRFSLNLAIGSLRYRSWVVELDNRVTFVEGLEVPVGCSSSDTVQRGVLVLFIPSDPDRDNDSVTIAWHCSPRLYTHGTSGDIVPTIVTYITVEGWAAMMCAKRVVGHLAHIKDNLIKSCAYLSHPTEMGNKARETDEAPLFATSLENLVENDGSNIKVEVMLDGVK</sequence>
<organism evidence="1 2">
    <name type="scientific">Arctium lappa</name>
    <name type="common">Greater burdock</name>
    <name type="synonym">Lappa major</name>
    <dbReference type="NCBI Taxonomy" id="4217"/>
    <lineage>
        <taxon>Eukaryota</taxon>
        <taxon>Viridiplantae</taxon>
        <taxon>Streptophyta</taxon>
        <taxon>Embryophyta</taxon>
        <taxon>Tracheophyta</taxon>
        <taxon>Spermatophyta</taxon>
        <taxon>Magnoliopsida</taxon>
        <taxon>eudicotyledons</taxon>
        <taxon>Gunneridae</taxon>
        <taxon>Pentapetalae</taxon>
        <taxon>asterids</taxon>
        <taxon>campanulids</taxon>
        <taxon>Asterales</taxon>
        <taxon>Asteraceae</taxon>
        <taxon>Carduoideae</taxon>
        <taxon>Cardueae</taxon>
        <taxon>Arctiinae</taxon>
        <taxon>Arctium</taxon>
    </lineage>
</organism>
<evidence type="ECO:0000313" key="1">
    <source>
        <dbReference type="EMBL" id="KAI3772376.1"/>
    </source>
</evidence>
<keyword evidence="2" id="KW-1185">Reference proteome</keyword>
<reference evidence="2" key="1">
    <citation type="journal article" date="2022" name="Mol. Ecol. Resour.">
        <title>The genomes of chicory, endive, great burdock and yacon provide insights into Asteraceae palaeo-polyploidization history and plant inulin production.</title>
        <authorList>
            <person name="Fan W."/>
            <person name="Wang S."/>
            <person name="Wang H."/>
            <person name="Wang A."/>
            <person name="Jiang F."/>
            <person name="Liu H."/>
            <person name="Zhao H."/>
            <person name="Xu D."/>
            <person name="Zhang Y."/>
        </authorList>
    </citation>
    <scope>NUCLEOTIDE SEQUENCE [LARGE SCALE GENOMIC DNA]</scope>
    <source>
        <strain evidence="2">cv. Niubang</strain>
    </source>
</reference>
<comment type="caution">
    <text evidence="1">The sequence shown here is derived from an EMBL/GenBank/DDBJ whole genome shotgun (WGS) entry which is preliminary data.</text>
</comment>
<dbReference type="EMBL" id="CM042047">
    <property type="protein sequence ID" value="KAI3772376.1"/>
    <property type="molecule type" value="Genomic_DNA"/>
</dbReference>
<gene>
    <name evidence="1" type="ORF">L6452_03561</name>
</gene>
<evidence type="ECO:0000313" key="2">
    <source>
        <dbReference type="Proteomes" id="UP001055879"/>
    </source>
</evidence>
<accession>A0ACB9FNS2</accession>
<protein>
    <submittedName>
        <fullName evidence="1">Uncharacterized protein</fullName>
    </submittedName>
</protein>
<reference evidence="1 2" key="2">
    <citation type="journal article" date="2022" name="Mol. Ecol. Resour.">
        <title>The genomes of chicory, endive, great burdock and yacon provide insights into Asteraceae paleo-polyploidization history and plant inulin production.</title>
        <authorList>
            <person name="Fan W."/>
            <person name="Wang S."/>
            <person name="Wang H."/>
            <person name="Wang A."/>
            <person name="Jiang F."/>
            <person name="Liu H."/>
            <person name="Zhao H."/>
            <person name="Xu D."/>
            <person name="Zhang Y."/>
        </authorList>
    </citation>
    <scope>NUCLEOTIDE SEQUENCE [LARGE SCALE GENOMIC DNA]</scope>
    <source>
        <strain evidence="2">cv. Niubang</strain>
    </source>
</reference>
<proteinExistence type="predicted"/>